<reference evidence="2 3" key="1">
    <citation type="submission" date="2020-10" db="EMBL/GenBank/DDBJ databases">
        <authorList>
            <person name="Castelo-Branco R."/>
            <person name="Eusebio N."/>
            <person name="Adriana R."/>
            <person name="Vieira A."/>
            <person name="Brugerolle De Fraissinette N."/>
            <person name="Rezende De Castro R."/>
            <person name="Schneider M.P."/>
            <person name="Vasconcelos V."/>
            <person name="Leao P.N."/>
        </authorList>
    </citation>
    <scope>NUCLEOTIDE SEQUENCE [LARGE SCALE GENOMIC DNA]</scope>
    <source>
        <strain evidence="2 3">LEGE 00031</strain>
    </source>
</reference>
<name>A0ABR9VZ85_9SYNC</name>
<dbReference type="EMBL" id="JADEVV010000069">
    <property type="protein sequence ID" value="MBE9255546.1"/>
    <property type="molecule type" value="Genomic_DNA"/>
</dbReference>
<keyword evidence="3" id="KW-1185">Reference proteome</keyword>
<organism evidence="2 3">
    <name type="scientific">Synechocystis salina LEGE 00031</name>
    <dbReference type="NCBI Taxonomy" id="1828736"/>
    <lineage>
        <taxon>Bacteria</taxon>
        <taxon>Bacillati</taxon>
        <taxon>Cyanobacteriota</taxon>
        <taxon>Cyanophyceae</taxon>
        <taxon>Synechococcales</taxon>
        <taxon>Merismopediaceae</taxon>
        <taxon>Synechocystis</taxon>
    </lineage>
</organism>
<protein>
    <submittedName>
        <fullName evidence="2">DUF1036 domain-containing protein</fullName>
    </submittedName>
</protein>
<gene>
    <name evidence="2" type="ORF">IQ217_17230</name>
</gene>
<evidence type="ECO:0000256" key="1">
    <source>
        <dbReference type="SAM" id="SignalP"/>
    </source>
</evidence>
<feature type="chain" id="PRO_5047407267" evidence="1">
    <location>
        <begin position="31"/>
        <end position="145"/>
    </location>
</feature>
<keyword evidence="1" id="KW-0732">Signal</keyword>
<evidence type="ECO:0000313" key="2">
    <source>
        <dbReference type="EMBL" id="MBE9255546.1"/>
    </source>
</evidence>
<comment type="caution">
    <text evidence="2">The sequence shown here is derived from an EMBL/GenBank/DDBJ whole genome shotgun (WGS) entry which is preliminary data.</text>
</comment>
<accession>A0ABR9VZ85</accession>
<feature type="signal peptide" evidence="1">
    <location>
        <begin position="1"/>
        <end position="30"/>
    </location>
</feature>
<dbReference type="RefSeq" id="WP_194020941.1">
    <property type="nucleotide sequence ID" value="NZ_JADEVV010000069.1"/>
</dbReference>
<dbReference type="Pfam" id="PF06282">
    <property type="entry name" value="DUF1036"/>
    <property type="match status" value="1"/>
</dbReference>
<dbReference type="InterPro" id="IPR009380">
    <property type="entry name" value="DUF1036"/>
</dbReference>
<sequence length="145" mass="15406">MVNKGLWSAAVMVMGSALVGSVFTPAPAIAGKSCNYLNTNLFMAQGYENPNGIWVSEGWWVVEPGECVVYSDNAFTYFKVSDGVAPNRKAMAEMAGSESIKLCQVNDRFTVFQSDSSSACGNAGGNSQTFINPGANLELIKSTGR</sequence>
<proteinExistence type="predicted"/>
<dbReference type="Proteomes" id="UP000658720">
    <property type="component" value="Unassembled WGS sequence"/>
</dbReference>
<evidence type="ECO:0000313" key="3">
    <source>
        <dbReference type="Proteomes" id="UP000658720"/>
    </source>
</evidence>